<feature type="compositionally biased region" description="Low complexity" evidence="5">
    <location>
        <begin position="14"/>
        <end position="43"/>
    </location>
</feature>
<feature type="compositionally biased region" description="Low complexity" evidence="5">
    <location>
        <begin position="160"/>
        <end position="177"/>
    </location>
</feature>
<dbReference type="Gene3D" id="4.10.240.10">
    <property type="entry name" value="Zn(2)-C6 fungal-type DNA-binding domain"/>
    <property type="match status" value="1"/>
</dbReference>
<feature type="region of interest" description="Disordered" evidence="5">
    <location>
        <begin position="1"/>
        <end position="58"/>
    </location>
</feature>
<accession>A0A1J9S8R1</accession>
<evidence type="ECO:0000256" key="1">
    <source>
        <dbReference type="ARBA" id="ARBA00023015"/>
    </source>
</evidence>
<dbReference type="GeneID" id="31011288"/>
<keyword evidence="4" id="KW-0539">Nucleus</keyword>
<feature type="domain" description="Zn(2)-C6 fungal-type" evidence="6">
    <location>
        <begin position="59"/>
        <end position="88"/>
    </location>
</feature>
<evidence type="ECO:0000313" key="7">
    <source>
        <dbReference type="EMBL" id="OJD35973.1"/>
    </source>
</evidence>
<gene>
    <name evidence="7" type="ORF">BKCO1_1400012</name>
</gene>
<dbReference type="Pfam" id="PF00172">
    <property type="entry name" value="Zn_clus"/>
    <property type="match status" value="1"/>
</dbReference>
<feature type="compositionally biased region" description="Polar residues" evidence="5">
    <location>
        <begin position="401"/>
        <end position="410"/>
    </location>
</feature>
<evidence type="ECO:0000256" key="3">
    <source>
        <dbReference type="ARBA" id="ARBA00023163"/>
    </source>
</evidence>
<dbReference type="GO" id="GO:0008270">
    <property type="term" value="F:zinc ion binding"/>
    <property type="evidence" value="ECO:0007669"/>
    <property type="project" value="InterPro"/>
</dbReference>
<feature type="region of interest" description="Disordered" evidence="5">
    <location>
        <begin position="387"/>
        <end position="425"/>
    </location>
</feature>
<feature type="region of interest" description="Disordered" evidence="5">
    <location>
        <begin position="254"/>
        <end position="289"/>
    </location>
</feature>
<feature type="region of interest" description="Disordered" evidence="5">
    <location>
        <begin position="101"/>
        <end position="240"/>
    </location>
</feature>
<evidence type="ECO:0000313" key="8">
    <source>
        <dbReference type="Proteomes" id="UP000183809"/>
    </source>
</evidence>
<dbReference type="EMBL" id="MNUE01000014">
    <property type="protein sequence ID" value="OJD35973.1"/>
    <property type="molecule type" value="Genomic_DNA"/>
</dbReference>
<dbReference type="InterPro" id="IPR036864">
    <property type="entry name" value="Zn2-C6_fun-type_DNA-bd_sf"/>
</dbReference>
<dbReference type="GO" id="GO:0003677">
    <property type="term" value="F:DNA binding"/>
    <property type="evidence" value="ECO:0007669"/>
    <property type="project" value="UniProtKB-KW"/>
</dbReference>
<feature type="compositionally biased region" description="Low complexity" evidence="5">
    <location>
        <begin position="668"/>
        <end position="677"/>
    </location>
</feature>
<feature type="compositionally biased region" description="Low complexity" evidence="5">
    <location>
        <begin position="130"/>
        <end position="147"/>
    </location>
</feature>
<name>A0A1J9S8R1_9PEZI</name>
<proteinExistence type="predicted"/>
<keyword evidence="2 7" id="KW-0238">DNA-binding</keyword>
<dbReference type="InterPro" id="IPR050675">
    <property type="entry name" value="OAF3"/>
</dbReference>
<feature type="compositionally biased region" description="Pro residues" evidence="5">
    <location>
        <begin position="1"/>
        <end position="13"/>
    </location>
</feature>
<dbReference type="PANTHER" id="PTHR31069:SF28">
    <property type="entry name" value="ZN(II)2CYS6 TRANSCRIPTION FACTOR (EUROFUNG)"/>
    <property type="match status" value="1"/>
</dbReference>
<keyword evidence="8" id="KW-1185">Reference proteome</keyword>
<keyword evidence="1" id="KW-0805">Transcription regulation</keyword>
<evidence type="ECO:0000259" key="6">
    <source>
        <dbReference type="PROSITE" id="PS50048"/>
    </source>
</evidence>
<dbReference type="SMART" id="SM00066">
    <property type="entry name" value="GAL4"/>
    <property type="match status" value="1"/>
</dbReference>
<dbReference type="AlphaFoldDB" id="A0A1J9S8R1"/>
<dbReference type="InterPro" id="IPR021858">
    <property type="entry name" value="Fun_TF"/>
</dbReference>
<feature type="region of interest" description="Disordered" evidence="5">
    <location>
        <begin position="665"/>
        <end position="688"/>
    </location>
</feature>
<comment type="caution">
    <text evidence="7">The sequence shown here is derived from an EMBL/GenBank/DDBJ whole genome shotgun (WGS) entry which is preliminary data.</text>
</comment>
<dbReference type="SUPFAM" id="SSF57701">
    <property type="entry name" value="Zn2/Cys6 DNA-binding domain"/>
    <property type="match status" value="1"/>
</dbReference>
<dbReference type="InterPro" id="IPR001138">
    <property type="entry name" value="Zn2Cys6_DnaBD"/>
</dbReference>
<dbReference type="GO" id="GO:0000981">
    <property type="term" value="F:DNA-binding transcription factor activity, RNA polymerase II-specific"/>
    <property type="evidence" value="ECO:0007669"/>
    <property type="project" value="InterPro"/>
</dbReference>
<feature type="compositionally biased region" description="Low complexity" evidence="5">
    <location>
        <begin position="257"/>
        <end position="273"/>
    </location>
</feature>
<dbReference type="OrthoDB" id="3431704at2759"/>
<dbReference type="Pfam" id="PF11951">
    <property type="entry name" value="Fungal_trans_2"/>
    <property type="match status" value="1"/>
</dbReference>
<dbReference type="PROSITE" id="PS50048">
    <property type="entry name" value="ZN2_CY6_FUNGAL_2"/>
    <property type="match status" value="1"/>
</dbReference>
<dbReference type="CDD" id="cd00067">
    <property type="entry name" value="GAL4"/>
    <property type="match status" value="1"/>
</dbReference>
<keyword evidence="3" id="KW-0804">Transcription</keyword>
<evidence type="ECO:0000256" key="4">
    <source>
        <dbReference type="ARBA" id="ARBA00023242"/>
    </source>
</evidence>
<dbReference type="PANTHER" id="PTHR31069">
    <property type="entry name" value="OLEATE-ACTIVATED TRANSCRIPTION FACTOR 1-RELATED"/>
    <property type="match status" value="1"/>
</dbReference>
<evidence type="ECO:0000256" key="5">
    <source>
        <dbReference type="SAM" id="MobiDB-lite"/>
    </source>
</evidence>
<reference evidence="7 8" key="1">
    <citation type="submission" date="2016-10" db="EMBL/GenBank/DDBJ databases">
        <title>Proteomics and genomics reveal pathogen-plant mechanisms compatible with a hemibiotrophic lifestyle of Diplodia corticola.</title>
        <authorList>
            <person name="Fernandes I."/>
            <person name="De Jonge R."/>
            <person name="Van De Peer Y."/>
            <person name="Devreese B."/>
            <person name="Alves A."/>
            <person name="Esteves A.C."/>
        </authorList>
    </citation>
    <scope>NUCLEOTIDE SEQUENCE [LARGE SCALE GENOMIC DNA]</scope>
    <source>
        <strain evidence="7 8">CBS 112549</strain>
    </source>
</reference>
<organism evidence="7 8">
    <name type="scientific">Diplodia corticola</name>
    <dbReference type="NCBI Taxonomy" id="236234"/>
    <lineage>
        <taxon>Eukaryota</taxon>
        <taxon>Fungi</taxon>
        <taxon>Dikarya</taxon>
        <taxon>Ascomycota</taxon>
        <taxon>Pezizomycotina</taxon>
        <taxon>Dothideomycetes</taxon>
        <taxon>Dothideomycetes incertae sedis</taxon>
        <taxon>Botryosphaeriales</taxon>
        <taxon>Botryosphaeriaceae</taxon>
        <taxon>Diplodia</taxon>
    </lineage>
</organism>
<evidence type="ECO:0000256" key="2">
    <source>
        <dbReference type="ARBA" id="ARBA00023125"/>
    </source>
</evidence>
<sequence>MSSLPPPPPPPKPSSSSPAAAAAAAAQQQQQAALPTTAAATAAPRKRRRRAPATGATEDCFTCRKRQAKCDRRRPYCTQCIELGKECSGYRTTLTWGVGVASRGKLRGMSLPVPKSPSSPPARERAQSMSQAKPVPQSAAQPAVSSPPQAPSYEQARRASNISQVSQVSQVSQISHSSDVKSPSPIRSPPVHEYPGLDATSPISIPPPAPQHMGWHLPGFGEHLDGYGGPQARKPRPQLPVKPLHKLHTSLAGSYDDTGLSTSTGPLSSYSDSVLGDYPSPSEFPGTPDDFTYADPMIQSYNEHYMHQRTPMSSSTESLVFHDAPRSYPMICEDLSSSISSDQSLQDFSELNSMQPASYSQSGFSDMFFPGAFAAAAGPNNAHIPGYYYSRGSKQPPPDPTSGNHGSSSEHGAVPRLPSPPPPRRLSPRMQFLLDYYDRAICPVLVAFDGPSNPYRMHVVPLARESEGLQNAIAALSINNIRMRQSTEAKFLGLSNGRRISNMAVLPDWVYSRLTAAEIREMHGEPSAEEVHYKTTSIQLLNAQLADPVHAKDDSVLATLLILCLFHVCDSGFSKFRTQLAGVQKLLDMRDRSAQSGFVGWIEMFFTWFDVMTSTVNDRETQIKGDRLDMMDLSTNLGALEHLAGCEGRLFKLIARLGRLNLLSQNRPVSSPSDSTPRPSPSHNRRGGDYYSMQCYERLDGNGWGSPASQHHQNPLDIVNADQRHEFWTEWRDVRDRLQQWEFEPTGRGAAMCDAGPYALPSDQRDILHISESFRYSALLYTERLAHPNLPSSALNFQNLVAQALFHISQIGVTSCVNKFLLWPLFITGTECVDENHRALVRQRCIEIQRESGFFNNLSGLEVLERTWREDDAGRNDGDAEVAAEAARLGVSKQAFRWRKAMDRMDGEYILI</sequence>
<protein>
    <submittedName>
        <fullName evidence="7">Zn2 cys6 dna-binding protein</fullName>
    </submittedName>
</protein>
<dbReference type="RefSeq" id="XP_020132233.1">
    <property type="nucleotide sequence ID" value="XM_020271029.1"/>
</dbReference>
<dbReference type="Proteomes" id="UP000183809">
    <property type="component" value="Unassembled WGS sequence"/>
</dbReference>